<sequence length="248" mass="29196">MHNRGTQVEFNMTKYEVIKKEIKEQIEDNILKPNQVIASENEMCRHYDVSRVTVRKAIDELCAEGILYRIKGKGCFVRELKDQKRSHIYSFTEAVKNEGKTPSKKQLSLKTMNADAYLAEKLQITERDEVYEIRSLYYADGVPYSLNTAVLPAERFPKLDFFDFNNRSLYEVLGSFFHTEMYRVRQTLEAVTADKEIAQMLERKESQPLLKIKAVSYSLEENREIPVEYYEAYILTEIQNYYVEKFTV</sequence>
<evidence type="ECO:0000313" key="6">
    <source>
        <dbReference type="Proteomes" id="UP000095597"/>
    </source>
</evidence>
<reference evidence="5 6" key="1">
    <citation type="submission" date="2015-09" db="EMBL/GenBank/DDBJ databases">
        <authorList>
            <consortium name="Pathogen Informatics"/>
        </authorList>
    </citation>
    <scope>NUCLEOTIDE SEQUENCE [LARGE SCALE GENOMIC DNA]</scope>
    <source>
        <strain evidence="5 6">2789STDY5834961</strain>
    </source>
</reference>
<gene>
    <name evidence="5" type="primary">frlR</name>
    <name evidence="5" type="ORF">ERS852573_02843</name>
</gene>
<dbReference type="InterPro" id="IPR036390">
    <property type="entry name" value="WH_DNA-bd_sf"/>
</dbReference>
<evidence type="ECO:0000256" key="1">
    <source>
        <dbReference type="ARBA" id="ARBA00023015"/>
    </source>
</evidence>
<dbReference type="SUPFAM" id="SSF46785">
    <property type="entry name" value="Winged helix' DNA-binding domain"/>
    <property type="match status" value="1"/>
</dbReference>
<dbReference type="SUPFAM" id="SSF64288">
    <property type="entry name" value="Chorismate lyase-like"/>
    <property type="match status" value="1"/>
</dbReference>
<dbReference type="FunFam" id="1.10.10.10:FF:000079">
    <property type="entry name" value="GntR family transcriptional regulator"/>
    <property type="match status" value="1"/>
</dbReference>
<dbReference type="GO" id="GO:0045892">
    <property type="term" value="P:negative regulation of DNA-templated transcription"/>
    <property type="evidence" value="ECO:0007669"/>
    <property type="project" value="TreeGrafter"/>
</dbReference>
<name>A0A173VBU9_9FIRM</name>
<dbReference type="PROSITE" id="PS50949">
    <property type="entry name" value="HTH_GNTR"/>
    <property type="match status" value="1"/>
</dbReference>
<organism evidence="5 6">
    <name type="scientific">Dorea longicatena</name>
    <dbReference type="NCBI Taxonomy" id="88431"/>
    <lineage>
        <taxon>Bacteria</taxon>
        <taxon>Bacillati</taxon>
        <taxon>Bacillota</taxon>
        <taxon>Clostridia</taxon>
        <taxon>Lachnospirales</taxon>
        <taxon>Lachnospiraceae</taxon>
        <taxon>Dorea</taxon>
    </lineage>
</organism>
<evidence type="ECO:0000259" key="4">
    <source>
        <dbReference type="PROSITE" id="PS50949"/>
    </source>
</evidence>
<keyword evidence="2" id="KW-0238">DNA-binding</keyword>
<dbReference type="Pfam" id="PF00392">
    <property type="entry name" value="GntR"/>
    <property type="match status" value="1"/>
</dbReference>
<dbReference type="InterPro" id="IPR000524">
    <property type="entry name" value="Tscrpt_reg_HTH_GntR"/>
</dbReference>
<dbReference type="InterPro" id="IPR050679">
    <property type="entry name" value="Bact_HTH_transcr_reg"/>
</dbReference>
<accession>A0A173VBU9</accession>
<keyword evidence="1" id="KW-0805">Transcription regulation</keyword>
<dbReference type="Proteomes" id="UP000095597">
    <property type="component" value="Unassembled WGS sequence"/>
</dbReference>
<dbReference type="PANTHER" id="PTHR44846">
    <property type="entry name" value="MANNOSYL-D-GLYCERATE TRANSPORT/METABOLISM SYSTEM REPRESSOR MNGR-RELATED"/>
    <property type="match status" value="1"/>
</dbReference>
<evidence type="ECO:0000256" key="2">
    <source>
        <dbReference type="ARBA" id="ARBA00023125"/>
    </source>
</evidence>
<evidence type="ECO:0000256" key="3">
    <source>
        <dbReference type="ARBA" id="ARBA00023163"/>
    </source>
</evidence>
<dbReference type="AlphaFoldDB" id="A0A173VBU9"/>
<dbReference type="Gene3D" id="1.10.10.10">
    <property type="entry name" value="Winged helix-like DNA-binding domain superfamily/Winged helix DNA-binding domain"/>
    <property type="match status" value="1"/>
</dbReference>
<dbReference type="SMART" id="SM00345">
    <property type="entry name" value="HTH_GNTR"/>
    <property type="match status" value="1"/>
</dbReference>
<dbReference type="PRINTS" id="PR00035">
    <property type="entry name" value="HTHGNTR"/>
</dbReference>
<dbReference type="SMART" id="SM00866">
    <property type="entry name" value="UTRA"/>
    <property type="match status" value="1"/>
</dbReference>
<dbReference type="CDD" id="cd07377">
    <property type="entry name" value="WHTH_GntR"/>
    <property type="match status" value="1"/>
</dbReference>
<dbReference type="InterPro" id="IPR036388">
    <property type="entry name" value="WH-like_DNA-bd_sf"/>
</dbReference>
<dbReference type="InterPro" id="IPR011663">
    <property type="entry name" value="UTRA"/>
</dbReference>
<dbReference type="PANTHER" id="PTHR44846:SF1">
    <property type="entry name" value="MANNOSYL-D-GLYCERATE TRANSPORT_METABOLISM SYSTEM REPRESSOR MNGR-RELATED"/>
    <property type="match status" value="1"/>
</dbReference>
<evidence type="ECO:0000313" key="5">
    <source>
        <dbReference type="EMBL" id="CUN24852.1"/>
    </source>
</evidence>
<dbReference type="Gene3D" id="3.40.1410.10">
    <property type="entry name" value="Chorismate lyase-like"/>
    <property type="match status" value="1"/>
</dbReference>
<dbReference type="InterPro" id="IPR028978">
    <property type="entry name" value="Chorismate_lyase_/UTRA_dom_sf"/>
</dbReference>
<dbReference type="EMBL" id="CYXO01000025">
    <property type="protein sequence ID" value="CUN24852.1"/>
    <property type="molecule type" value="Genomic_DNA"/>
</dbReference>
<dbReference type="Pfam" id="PF07702">
    <property type="entry name" value="UTRA"/>
    <property type="match status" value="1"/>
</dbReference>
<proteinExistence type="predicted"/>
<dbReference type="GO" id="GO:0003677">
    <property type="term" value="F:DNA binding"/>
    <property type="evidence" value="ECO:0007669"/>
    <property type="project" value="UniProtKB-KW"/>
</dbReference>
<dbReference type="GO" id="GO:0003700">
    <property type="term" value="F:DNA-binding transcription factor activity"/>
    <property type="evidence" value="ECO:0007669"/>
    <property type="project" value="InterPro"/>
</dbReference>
<keyword evidence="3" id="KW-0804">Transcription</keyword>
<protein>
    <submittedName>
        <fullName evidence="5">HTH-type transcriptional regulator frlR</fullName>
    </submittedName>
</protein>
<feature type="domain" description="HTH gntR-type" evidence="4">
    <location>
        <begin position="12"/>
        <end position="80"/>
    </location>
</feature>